<evidence type="ECO:0000256" key="5">
    <source>
        <dbReference type="ARBA" id="ARBA00012313"/>
    </source>
</evidence>
<dbReference type="Gramene" id="LPERR07G00250.1">
    <property type="protein sequence ID" value="LPERR07G00250.1"/>
    <property type="gene ID" value="LPERR07G00250"/>
</dbReference>
<dbReference type="InterPro" id="IPR000823">
    <property type="entry name" value="Peroxidase_pln"/>
</dbReference>
<keyword evidence="15" id="KW-0325">Glycoprotein</keyword>
<dbReference type="PROSITE" id="PS50873">
    <property type="entry name" value="PEROXIDASE_4"/>
    <property type="match status" value="2"/>
</dbReference>
<dbReference type="GO" id="GO:0140825">
    <property type="term" value="F:lactoperoxidase activity"/>
    <property type="evidence" value="ECO:0007669"/>
    <property type="project" value="UniProtKB-EC"/>
</dbReference>
<dbReference type="PANTHER" id="PTHR31517">
    <property type="match status" value="1"/>
</dbReference>
<evidence type="ECO:0000313" key="26">
    <source>
        <dbReference type="EnsemblPlants" id="LPERR07G00250.1"/>
    </source>
</evidence>
<dbReference type="FunFam" id="1.10.520.10:FF:000006">
    <property type="entry name" value="Peroxidase"/>
    <property type="match status" value="1"/>
</dbReference>
<feature type="binding site" evidence="20">
    <location>
        <position position="424"/>
    </location>
    <ligand>
        <name>Ca(2+)</name>
        <dbReference type="ChEBI" id="CHEBI:29108"/>
        <label>1</label>
    </ligand>
</feature>
<dbReference type="GO" id="GO:0006979">
    <property type="term" value="P:response to oxidative stress"/>
    <property type="evidence" value="ECO:0007669"/>
    <property type="project" value="InterPro"/>
</dbReference>
<reference evidence="26" key="3">
    <citation type="submission" date="2015-04" db="UniProtKB">
        <authorList>
            <consortium name="EnsemblPlants"/>
        </authorList>
    </citation>
    <scope>IDENTIFICATION</scope>
</reference>
<feature type="signal peptide" evidence="24">
    <location>
        <begin position="1"/>
        <end position="26"/>
    </location>
</feature>
<comment type="function">
    <text evidence="2">Removal of H(2)O(2), oxidation of toxic reductants, biosynthesis and degradation of lignin, suberization, auxin catabolism, response to environmental stresses such as wounding, pathogen attack and oxidative stress. These functions might be dependent on each isozyme/isoform in each plant tissue.</text>
</comment>
<dbReference type="InterPro" id="IPR002016">
    <property type="entry name" value="Haem_peroxidase"/>
</dbReference>
<feature type="binding site" evidence="20">
    <location>
        <position position="419"/>
    </location>
    <ligand>
        <name>Ca(2+)</name>
        <dbReference type="ChEBI" id="CHEBI:29108"/>
        <label>1</label>
    </ligand>
</feature>
<reference evidence="26 27" key="1">
    <citation type="submission" date="2012-08" db="EMBL/GenBank/DDBJ databases">
        <title>Oryza genome evolution.</title>
        <authorList>
            <person name="Wing R.A."/>
        </authorList>
    </citation>
    <scope>NUCLEOTIDE SEQUENCE</scope>
</reference>
<evidence type="ECO:0000256" key="16">
    <source>
        <dbReference type="ARBA" id="ARBA00023283"/>
    </source>
</evidence>
<keyword evidence="13 20" id="KW-0408">Iron</keyword>
<feature type="chain" id="PRO_5002349097" description="peroxidase" evidence="24">
    <location>
        <begin position="27"/>
        <end position="677"/>
    </location>
</feature>
<feature type="binding site" evidence="20">
    <location>
        <position position="426"/>
    </location>
    <ligand>
        <name>Ca(2+)</name>
        <dbReference type="ChEBI" id="CHEBI:29108"/>
        <label>1</label>
    </ligand>
</feature>
<keyword evidence="16" id="KW-0873">Pyrrolidone carboxylic acid</keyword>
<evidence type="ECO:0000256" key="3">
    <source>
        <dbReference type="ARBA" id="ARBA00004613"/>
    </source>
</evidence>
<feature type="transmembrane region" description="Helical" evidence="23">
    <location>
        <begin position="346"/>
        <end position="368"/>
    </location>
</feature>
<keyword evidence="27" id="KW-1185">Reference proteome</keyword>
<feature type="binding site" evidence="20">
    <location>
        <position position="597"/>
    </location>
    <ligand>
        <name>Ca(2+)</name>
        <dbReference type="ChEBI" id="CHEBI:29108"/>
        <label>2</label>
    </ligand>
</feature>
<feature type="binding site" evidence="19">
    <location>
        <position position="513"/>
    </location>
    <ligand>
        <name>substrate</name>
    </ligand>
</feature>
<dbReference type="PRINTS" id="PR00461">
    <property type="entry name" value="PLPEROXIDASE"/>
</dbReference>
<evidence type="ECO:0000256" key="4">
    <source>
        <dbReference type="ARBA" id="ARBA00006873"/>
    </source>
</evidence>
<dbReference type="Gene3D" id="1.10.420.10">
    <property type="entry name" value="Peroxidase, domain 2"/>
    <property type="match status" value="2"/>
</dbReference>
<evidence type="ECO:0000256" key="10">
    <source>
        <dbReference type="ARBA" id="ARBA00022729"/>
    </source>
</evidence>
<dbReference type="FunFam" id="1.10.420.10:FF:000001">
    <property type="entry name" value="Peroxidase"/>
    <property type="match status" value="1"/>
</dbReference>
<keyword evidence="12" id="KW-0560">Oxidoreductase</keyword>
<evidence type="ECO:0000256" key="2">
    <source>
        <dbReference type="ARBA" id="ARBA00002322"/>
    </source>
</evidence>
<feature type="disulfide bond" evidence="22">
    <location>
        <begin position="471"/>
        <end position="672"/>
    </location>
</feature>
<feature type="binding site" evidence="20">
    <location>
        <position position="544"/>
    </location>
    <ligand>
        <name>Ca(2+)</name>
        <dbReference type="ChEBI" id="CHEBI:29108"/>
        <label>2</label>
    </ligand>
</feature>
<comment type="catalytic activity">
    <reaction evidence="1">
        <text>2 a phenolic donor + H2O2 = 2 a phenolic radical donor + 2 H2O</text>
        <dbReference type="Rhea" id="RHEA:56136"/>
        <dbReference type="ChEBI" id="CHEBI:15377"/>
        <dbReference type="ChEBI" id="CHEBI:16240"/>
        <dbReference type="ChEBI" id="CHEBI:139520"/>
        <dbReference type="ChEBI" id="CHEBI:139521"/>
        <dbReference type="EC" id="1.11.1.7"/>
    </reaction>
</comment>
<sequence>MAPELMRAAAMAVVVVVGVLVSPSSAHVFVGSYNTTCPQVEDMVYKEMTAILAKSPDLAGPLLRLFSVDCFVGGCEGSILLDSTPGNTAEKDSPLNKGVRGYEVVDAIKAKLDAACPGIVSCSDTLALAARDVVRLTKGPYIPLPTGRRDGNSSKASDVAATSPLPGATVSDLITLFAKFNFTAKDLAVLSGAHTIGKAHCSVFSNRIYSNGNGDPTLDGNYTATLRGQCKANDLSTLVDLDPLTPNTFDADYYKQVASQRGLLATDAALLLNPDTKAYVLRQANATSPDEFFSDFIVSFVNMSKIGVLTHTHGEIRQKCSVVNPPSPSSSSAAASVLATSLAGSLLFLLAGALVLLWAVVVAAAMIATMGGEARAQLQYGFYNASCPGVEDLVRSELKAIFANDTTLRAGLLRLHFHDCFVRGCDASLMLNSHNATAEKDADPNLTVRGYEAIEAIKAKVEAACPLVVSCADIMAMAARDAVYLSDGPQYEVETGRRDGNVSSMAEALTNLPPADGNVTVMTHYFGVKNLTMKDVVVLSAAHTLGVAHCPSFSKRVNNYTGAGDQDPSLDPAYGKQLAAVCKPDNVASVEPLDALTPTKFDNGYYKSVAAHQALLGSDAALLDDSLTGAYVRLMTNDSYLDTFFADFAVSMINMGRVGVLTGTDGQIRATCGIYVD</sequence>
<dbReference type="InterPro" id="IPR033905">
    <property type="entry name" value="Secretory_peroxidase"/>
</dbReference>
<dbReference type="GO" id="GO:0042744">
    <property type="term" value="P:hydrogen peroxide catabolic process"/>
    <property type="evidence" value="ECO:0007669"/>
    <property type="project" value="UniProtKB-KW"/>
</dbReference>
<evidence type="ECO:0000256" key="13">
    <source>
        <dbReference type="ARBA" id="ARBA00023004"/>
    </source>
</evidence>
<dbReference type="Gene3D" id="1.10.520.10">
    <property type="match status" value="2"/>
</dbReference>
<dbReference type="HOGENOM" id="CLU_010543_4_1_1"/>
<keyword evidence="11 20" id="KW-0106">Calcium</keyword>
<name>A0A0D9WUL0_9ORYZ</name>
<feature type="site" description="Transition state stabilizer" evidence="21">
    <location>
        <position position="414"/>
    </location>
</feature>
<comment type="subcellular location">
    <subcellularLocation>
        <location evidence="3">Secreted</location>
    </subcellularLocation>
</comment>
<dbReference type="STRING" id="77586.A0A0D9WUL0"/>
<accession>A0A0D9WUL0</accession>
<evidence type="ECO:0000256" key="9">
    <source>
        <dbReference type="ARBA" id="ARBA00022723"/>
    </source>
</evidence>
<dbReference type="InterPro" id="IPR010255">
    <property type="entry name" value="Haem_peroxidase_sf"/>
</dbReference>
<feature type="binding site" evidence="20">
    <location>
        <position position="594"/>
    </location>
    <ligand>
        <name>Ca(2+)</name>
        <dbReference type="ChEBI" id="CHEBI:29108"/>
        <label>2</label>
    </ligand>
</feature>
<keyword evidence="9 20" id="KW-0479">Metal-binding</keyword>
<feature type="disulfide bond" evidence="22">
    <location>
        <begin position="420"/>
        <end position="425"/>
    </location>
</feature>
<feature type="active site" description="Proton acceptor" evidence="18">
    <location>
        <position position="418"/>
    </location>
</feature>
<dbReference type="PRINTS" id="PR00458">
    <property type="entry name" value="PEROXIDASE"/>
</dbReference>
<proteinExistence type="inferred from homology"/>
<feature type="binding site" evidence="20">
    <location>
        <position position="428"/>
    </location>
    <ligand>
        <name>Ca(2+)</name>
        <dbReference type="ChEBI" id="CHEBI:29108"/>
        <label>1</label>
    </ligand>
</feature>
<dbReference type="FunFam" id="1.10.520.10:FF:000008">
    <property type="entry name" value="Peroxidase"/>
    <property type="match status" value="1"/>
</dbReference>
<keyword evidence="23" id="KW-1133">Transmembrane helix</keyword>
<dbReference type="FunFam" id="1.10.420.10:FF:000010">
    <property type="entry name" value="Peroxidase"/>
    <property type="match status" value="1"/>
</dbReference>
<dbReference type="CDD" id="cd00693">
    <property type="entry name" value="secretory_peroxidase"/>
    <property type="match status" value="2"/>
</dbReference>
<evidence type="ECO:0000256" key="23">
    <source>
        <dbReference type="SAM" id="Phobius"/>
    </source>
</evidence>
<evidence type="ECO:0000256" key="14">
    <source>
        <dbReference type="ARBA" id="ARBA00023157"/>
    </source>
</evidence>
<evidence type="ECO:0000256" key="8">
    <source>
        <dbReference type="ARBA" id="ARBA00022617"/>
    </source>
</evidence>
<dbReference type="eggNOG" id="ENOG502QQVF">
    <property type="taxonomic scope" value="Eukaryota"/>
</dbReference>
<evidence type="ECO:0000256" key="11">
    <source>
        <dbReference type="ARBA" id="ARBA00022837"/>
    </source>
</evidence>
<evidence type="ECO:0000256" key="7">
    <source>
        <dbReference type="ARBA" id="ARBA00022559"/>
    </source>
</evidence>
<feature type="binding site" evidence="20">
    <location>
        <position position="422"/>
    </location>
    <ligand>
        <name>Ca(2+)</name>
        <dbReference type="ChEBI" id="CHEBI:29108"/>
        <label>1</label>
    </ligand>
</feature>
<reference evidence="27" key="2">
    <citation type="submission" date="2013-12" db="EMBL/GenBank/DDBJ databases">
        <authorList>
            <person name="Yu Y."/>
            <person name="Lee S."/>
            <person name="de Baynast K."/>
            <person name="Wissotski M."/>
            <person name="Liu L."/>
            <person name="Talag J."/>
            <person name="Goicoechea J."/>
            <person name="Angelova A."/>
            <person name="Jetty R."/>
            <person name="Kudrna D."/>
            <person name="Golser W."/>
            <person name="Rivera L."/>
            <person name="Zhang J."/>
            <person name="Wing R."/>
        </authorList>
    </citation>
    <scope>NUCLEOTIDE SEQUENCE</scope>
</reference>
<evidence type="ECO:0000256" key="1">
    <source>
        <dbReference type="ARBA" id="ARBA00000189"/>
    </source>
</evidence>
<dbReference type="Proteomes" id="UP000032180">
    <property type="component" value="Chromosome 7"/>
</dbReference>
<keyword evidence="23" id="KW-0812">Transmembrane</keyword>
<evidence type="ECO:0000256" key="12">
    <source>
        <dbReference type="ARBA" id="ARBA00023002"/>
    </source>
</evidence>
<dbReference type="EC" id="1.11.1.7" evidence="5"/>
<evidence type="ECO:0000256" key="17">
    <source>
        <dbReference type="ARBA" id="ARBA00023324"/>
    </source>
</evidence>
<keyword evidence="10 24" id="KW-0732">Signal</keyword>
<evidence type="ECO:0000256" key="15">
    <source>
        <dbReference type="ARBA" id="ARBA00023180"/>
    </source>
</evidence>
<keyword evidence="17" id="KW-0376">Hydrogen peroxide</keyword>
<dbReference type="GO" id="GO:0020037">
    <property type="term" value="F:heme binding"/>
    <property type="evidence" value="ECO:0007669"/>
    <property type="project" value="InterPro"/>
</dbReference>
<feature type="binding site" evidence="20">
    <location>
        <position position="602"/>
    </location>
    <ligand>
        <name>Ca(2+)</name>
        <dbReference type="ChEBI" id="CHEBI:29108"/>
        <label>2</label>
    </ligand>
</feature>
<evidence type="ECO:0000256" key="21">
    <source>
        <dbReference type="PIRSR" id="PIRSR600823-4"/>
    </source>
</evidence>
<evidence type="ECO:0000256" key="22">
    <source>
        <dbReference type="PIRSR" id="PIRSR600823-5"/>
    </source>
</evidence>
<dbReference type="Pfam" id="PF00141">
    <property type="entry name" value="peroxidase"/>
    <property type="match status" value="2"/>
</dbReference>
<feature type="disulfide bond" evidence="22">
    <location>
        <begin position="387"/>
        <end position="465"/>
    </location>
</feature>
<feature type="domain" description="Plant heme peroxidase family profile" evidence="25">
    <location>
        <begin position="377"/>
        <end position="676"/>
    </location>
</feature>
<feature type="disulfide bond" evidence="22">
    <location>
        <begin position="550"/>
        <end position="582"/>
    </location>
</feature>
<evidence type="ECO:0000256" key="18">
    <source>
        <dbReference type="PIRSR" id="PIRSR600823-1"/>
    </source>
</evidence>
<dbReference type="SUPFAM" id="SSF48113">
    <property type="entry name" value="Heme-dependent peroxidases"/>
    <property type="match status" value="2"/>
</dbReference>
<evidence type="ECO:0000256" key="19">
    <source>
        <dbReference type="PIRSR" id="PIRSR600823-2"/>
    </source>
</evidence>
<evidence type="ECO:0000256" key="20">
    <source>
        <dbReference type="PIRSR" id="PIRSR600823-3"/>
    </source>
</evidence>
<feature type="binding site" description="axial binding residue" evidence="20">
    <location>
        <position position="543"/>
    </location>
    <ligand>
        <name>heme b</name>
        <dbReference type="ChEBI" id="CHEBI:60344"/>
    </ligand>
    <ligandPart>
        <name>Fe</name>
        <dbReference type="ChEBI" id="CHEBI:18248"/>
    </ligandPart>
</feature>
<feature type="domain" description="Plant heme peroxidase family profile" evidence="25">
    <location>
        <begin position="27"/>
        <end position="324"/>
    </location>
</feature>
<keyword evidence="14 22" id="KW-1015">Disulfide bond</keyword>
<feature type="binding site" evidence="20">
    <location>
        <position position="439"/>
    </location>
    <ligand>
        <name>Ca(2+)</name>
        <dbReference type="ChEBI" id="CHEBI:29108"/>
        <label>1</label>
    </ligand>
</feature>
<protein>
    <recommendedName>
        <fullName evidence="5">peroxidase</fullName>
        <ecNumber evidence="5">1.11.1.7</ecNumber>
    </recommendedName>
</protein>
<dbReference type="GO" id="GO:0005576">
    <property type="term" value="C:extracellular region"/>
    <property type="evidence" value="ECO:0007669"/>
    <property type="project" value="UniProtKB-SubCell"/>
</dbReference>
<dbReference type="PANTHER" id="PTHR31517:SF84">
    <property type="entry name" value="PEROXIDASE"/>
    <property type="match status" value="1"/>
</dbReference>
<evidence type="ECO:0000313" key="27">
    <source>
        <dbReference type="Proteomes" id="UP000032180"/>
    </source>
</evidence>
<dbReference type="EnsemblPlants" id="LPERR07G00250.1">
    <property type="protein sequence ID" value="LPERR07G00250.1"/>
    <property type="gene ID" value="LPERR07G00250"/>
</dbReference>
<comment type="cofactor">
    <cofactor evidence="20">
        <name>Ca(2+)</name>
        <dbReference type="ChEBI" id="CHEBI:29108"/>
    </cofactor>
    <text evidence="20">Binds 2 calcium ions per subunit.</text>
</comment>
<evidence type="ECO:0000259" key="25">
    <source>
        <dbReference type="PROSITE" id="PS50873"/>
    </source>
</evidence>
<evidence type="ECO:0000256" key="6">
    <source>
        <dbReference type="ARBA" id="ARBA00022525"/>
    </source>
</evidence>
<comment type="similarity">
    <text evidence="4">Belongs to the peroxidase family. Ascorbate peroxidase subfamily.</text>
</comment>
<dbReference type="GO" id="GO:0046872">
    <property type="term" value="F:metal ion binding"/>
    <property type="evidence" value="ECO:0007669"/>
    <property type="project" value="UniProtKB-KW"/>
</dbReference>
<dbReference type="InterPro" id="IPR019793">
    <property type="entry name" value="Peroxidases_heam-ligand_BS"/>
</dbReference>
<keyword evidence="8" id="KW-0349">Heme</keyword>
<dbReference type="PROSITE" id="PS00435">
    <property type="entry name" value="PEROXIDASE_1"/>
    <property type="match status" value="2"/>
</dbReference>
<comment type="cofactor">
    <cofactor evidence="20">
        <name>heme b</name>
        <dbReference type="ChEBI" id="CHEBI:60344"/>
    </cofactor>
    <text evidence="20">Binds 1 heme b (iron(II)-protoporphyrin IX) group per subunit.</text>
</comment>
<keyword evidence="6" id="KW-0964">Secreted</keyword>
<dbReference type="AlphaFoldDB" id="A0A0D9WUL0"/>
<evidence type="ECO:0000256" key="24">
    <source>
        <dbReference type="SAM" id="SignalP"/>
    </source>
</evidence>
<keyword evidence="23" id="KW-0472">Membrane</keyword>
<organism evidence="26 27">
    <name type="scientific">Leersia perrieri</name>
    <dbReference type="NCBI Taxonomy" id="77586"/>
    <lineage>
        <taxon>Eukaryota</taxon>
        <taxon>Viridiplantae</taxon>
        <taxon>Streptophyta</taxon>
        <taxon>Embryophyta</taxon>
        <taxon>Tracheophyta</taxon>
        <taxon>Spermatophyta</taxon>
        <taxon>Magnoliopsida</taxon>
        <taxon>Liliopsida</taxon>
        <taxon>Poales</taxon>
        <taxon>Poaceae</taxon>
        <taxon>BOP clade</taxon>
        <taxon>Oryzoideae</taxon>
        <taxon>Oryzeae</taxon>
        <taxon>Oryzinae</taxon>
        <taxon>Leersia</taxon>
    </lineage>
</organism>
<keyword evidence="7" id="KW-0575">Peroxidase</keyword>